<name>A0ABS6N8I3_9RHOB</name>
<protein>
    <recommendedName>
        <fullName evidence="3">Putative Flp pilus-assembly TadG-like N-terminal domain-containing protein</fullName>
    </recommendedName>
</protein>
<dbReference type="EMBL" id="JAHRWL010000001">
    <property type="protein sequence ID" value="MBV2360314.1"/>
    <property type="molecule type" value="Genomic_DNA"/>
</dbReference>
<feature type="region of interest" description="Disordered" evidence="1">
    <location>
        <begin position="340"/>
        <end position="365"/>
    </location>
</feature>
<feature type="transmembrane region" description="Helical" evidence="2">
    <location>
        <begin position="6"/>
        <end position="24"/>
    </location>
</feature>
<evidence type="ECO:0000259" key="3">
    <source>
        <dbReference type="Pfam" id="PF13400"/>
    </source>
</evidence>
<sequence>MSYFGVVGALAMVVFGGIGVDMMYAEVKRTKLQNTLDRAVLAAADLDQTIDPQVVVTDYFDKMQLDDALGNIEVTEGIGLRRVTADGSVNMPAAVLQMLGEDFLRAEGVSTAQEGIGNIEISLVLDISGSMSSNSKIDNLKVAAKEFVDTVIRDDDAGLTTVSIVPYNATVNMGSTLKNYYTMSDEHDYSSCAIFPDSAFQSTGIDRNTELDKLSHFDRWTTNRHTTEIPSPWCAASDYGKIMVHSADKTALKNHIDSLDAFGNTAIDLGMKWGTALLDPGTQSVVNDMIGDGHIVPAASGRPYAFDEDMVLKIVVLMTDGKNTTQYDIKDEYKTGLSPIFLDDRNDSDPSNDRSSIRVKDQPGDNNDVYYWPAYRGGSWNDKYDDDPHTYSSNSNLRQLTWEEVFARWGTRAAAFRFYQEPYYDGWSSYSQYAGLYYAGDDDLIDGPEADARLSTVCQKARQAGITVFAIGFEAPQEGQDAMRDCASSPAHYFPVEGIEIADAFTSIARTINRLRLTQ</sequence>
<dbReference type="RefSeq" id="WP_217778110.1">
    <property type="nucleotide sequence ID" value="NZ_JAHRWL010000001.1"/>
</dbReference>
<keyword evidence="2" id="KW-1133">Transmembrane helix</keyword>
<evidence type="ECO:0000313" key="5">
    <source>
        <dbReference type="Proteomes" id="UP001166293"/>
    </source>
</evidence>
<dbReference type="Pfam" id="PF13400">
    <property type="entry name" value="Tad"/>
    <property type="match status" value="1"/>
</dbReference>
<reference evidence="4" key="1">
    <citation type="submission" date="2021-06" db="EMBL/GenBank/DDBJ databases">
        <title>Thalassococcus sp. CAU 1522 isolated from sea sand, Republic of Korea.</title>
        <authorList>
            <person name="Kim W."/>
        </authorList>
    </citation>
    <scope>NUCLEOTIDE SEQUENCE</scope>
    <source>
        <strain evidence="4">CAU 1522</strain>
    </source>
</reference>
<gene>
    <name evidence="4" type="ORF">KUH32_11045</name>
</gene>
<proteinExistence type="predicted"/>
<feature type="compositionally biased region" description="Basic and acidic residues" evidence="1">
    <location>
        <begin position="342"/>
        <end position="363"/>
    </location>
</feature>
<evidence type="ECO:0000256" key="1">
    <source>
        <dbReference type="SAM" id="MobiDB-lite"/>
    </source>
</evidence>
<evidence type="ECO:0000313" key="4">
    <source>
        <dbReference type="EMBL" id="MBV2360314.1"/>
    </source>
</evidence>
<keyword evidence="2" id="KW-0812">Transmembrane</keyword>
<comment type="caution">
    <text evidence="4">The sequence shown here is derived from an EMBL/GenBank/DDBJ whole genome shotgun (WGS) entry which is preliminary data.</text>
</comment>
<evidence type="ECO:0000256" key="2">
    <source>
        <dbReference type="SAM" id="Phobius"/>
    </source>
</evidence>
<accession>A0ABS6N8I3</accession>
<organism evidence="4 5">
    <name type="scientific">Thalassococcus arenae</name>
    <dbReference type="NCBI Taxonomy" id="2851652"/>
    <lineage>
        <taxon>Bacteria</taxon>
        <taxon>Pseudomonadati</taxon>
        <taxon>Pseudomonadota</taxon>
        <taxon>Alphaproteobacteria</taxon>
        <taxon>Rhodobacterales</taxon>
        <taxon>Roseobacteraceae</taxon>
        <taxon>Thalassococcus</taxon>
    </lineage>
</organism>
<feature type="domain" description="Putative Flp pilus-assembly TadG-like N-terminal" evidence="3">
    <location>
        <begin position="6"/>
        <end position="44"/>
    </location>
</feature>
<dbReference type="Proteomes" id="UP001166293">
    <property type="component" value="Unassembled WGS sequence"/>
</dbReference>
<keyword evidence="5" id="KW-1185">Reference proteome</keyword>
<keyword evidence="2" id="KW-0472">Membrane</keyword>
<dbReference type="InterPro" id="IPR028087">
    <property type="entry name" value="Tad_N"/>
</dbReference>